<dbReference type="Proteomes" id="UP001152759">
    <property type="component" value="Chromosome 6"/>
</dbReference>
<dbReference type="GO" id="GO:0045087">
    <property type="term" value="P:innate immune response"/>
    <property type="evidence" value="ECO:0007669"/>
    <property type="project" value="UniProtKB-KW"/>
</dbReference>
<dbReference type="SMART" id="SM00701">
    <property type="entry name" value="PGRP"/>
    <property type="match status" value="1"/>
</dbReference>
<dbReference type="SUPFAM" id="SSF55846">
    <property type="entry name" value="N-acetylmuramoyl-L-alanine amidase-like"/>
    <property type="match status" value="1"/>
</dbReference>
<evidence type="ECO:0000256" key="4">
    <source>
        <dbReference type="SAM" id="MobiDB-lite"/>
    </source>
</evidence>
<evidence type="ECO:0008006" key="9">
    <source>
        <dbReference type="Google" id="ProtNLM"/>
    </source>
</evidence>
<keyword evidence="2" id="KW-0399">Innate immunity</keyword>
<dbReference type="PANTHER" id="PTHR11022:SF41">
    <property type="entry name" value="PEPTIDOGLYCAN-RECOGNITION PROTEIN LC-RELATED"/>
    <property type="match status" value="1"/>
</dbReference>
<comment type="similarity">
    <text evidence="1">Belongs to the N-acetylmuramoyl-L-alanine amidase 2 family.</text>
</comment>
<evidence type="ECO:0000313" key="8">
    <source>
        <dbReference type="Proteomes" id="UP001152759"/>
    </source>
</evidence>
<organism evidence="7 8">
    <name type="scientific">Bemisia tabaci</name>
    <name type="common">Sweetpotato whitefly</name>
    <name type="synonym">Aleurodes tabaci</name>
    <dbReference type="NCBI Taxonomy" id="7038"/>
    <lineage>
        <taxon>Eukaryota</taxon>
        <taxon>Metazoa</taxon>
        <taxon>Ecdysozoa</taxon>
        <taxon>Arthropoda</taxon>
        <taxon>Hexapoda</taxon>
        <taxon>Insecta</taxon>
        <taxon>Pterygota</taxon>
        <taxon>Neoptera</taxon>
        <taxon>Paraneoptera</taxon>
        <taxon>Hemiptera</taxon>
        <taxon>Sternorrhyncha</taxon>
        <taxon>Aleyrodoidea</taxon>
        <taxon>Aleyrodidae</taxon>
        <taxon>Aleyrodinae</taxon>
        <taxon>Bemisia</taxon>
    </lineage>
</organism>
<dbReference type="PANTHER" id="PTHR11022">
    <property type="entry name" value="PEPTIDOGLYCAN RECOGNITION PROTEIN"/>
    <property type="match status" value="1"/>
</dbReference>
<evidence type="ECO:0000313" key="7">
    <source>
        <dbReference type="EMBL" id="CAH0773364.1"/>
    </source>
</evidence>
<proteinExistence type="inferred from homology"/>
<dbReference type="InterPro" id="IPR006619">
    <property type="entry name" value="PGRP_domain_met/bac"/>
</dbReference>
<evidence type="ECO:0000256" key="1">
    <source>
        <dbReference type="ARBA" id="ARBA00007553"/>
    </source>
</evidence>
<name>A0A9P0CB87_BEMTA</name>
<evidence type="ECO:0000259" key="6">
    <source>
        <dbReference type="SMART" id="SM00701"/>
    </source>
</evidence>
<dbReference type="EMBL" id="OU963867">
    <property type="protein sequence ID" value="CAH0773364.1"/>
    <property type="molecule type" value="Genomic_DNA"/>
</dbReference>
<evidence type="ECO:0000259" key="5">
    <source>
        <dbReference type="SMART" id="SM00644"/>
    </source>
</evidence>
<dbReference type="Pfam" id="PF01510">
    <property type="entry name" value="Amidase_2"/>
    <property type="match status" value="1"/>
</dbReference>
<dbReference type="GO" id="GO:0009253">
    <property type="term" value="P:peptidoglycan catabolic process"/>
    <property type="evidence" value="ECO:0007669"/>
    <property type="project" value="InterPro"/>
</dbReference>
<gene>
    <name evidence="7" type="ORF">BEMITA_LOCUS9863</name>
</gene>
<sequence>MSQVFVDFFAKTHLMTRLLVSVACPAIIARDSWYASPATGPIDKYDPEQPPSMVIIHHSRLPPCSTTESCIVRMLELQRLHQRDRHWFDIGFNFAIGGDGSVYEGRGWNQKPAAVKNYNNKSINIAFLGDFSSSVPSAEMLKTARDLIDCGVRTGKISRDYKLVGYSEQDVSSGVSGPSSSTSSPTSDSSDSSSSPSSFPSSLFSHLQSWPHWSPMNLTDQAEPPTELKLALLVE</sequence>
<evidence type="ECO:0000256" key="3">
    <source>
        <dbReference type="ARBA" id="ARBA00022859"/>
    </source>
</evidence>
<dbReference type="CDD" id="cd06583">
    <property type="entry name" value="PGRP"/>
    <property type="match status" value="1"/>
</dbReference>
<feature type="compositionally biased region" description="Low complexity" evidence="4">
    <location>
        <begin position="171"/>
        <end position="205"/>
    </location>
</feature>
<dbReference type="GO" id="GO:0008270">
    <property type="term" value="F:zinc ion binding"/>
    <property type="evidence" value="ECO:0007669"/>
    <property type="project" value="InterPro"/>
</dbReference>
<dbReference type="FunFam" id="3.40.80.10:FF:000001">
    <property type="entry name" value="Peptidoglycan recognition protein 1"/>
    <property type="match status" value="1"/>
</dbReference>
<keyword evidence="8" id="KW-1185">Reference proteome</keyword>
<feature type="domain" description="N-acetylmuramoyl-L-alanine amidase" evidence="5">
    <location>
        <begin position="40"/>
        <end position="179"/>
    </location>
</feature>
<keyword evidence="3" id="KW-0391">Immunity</keyword>
<dbReference type="SMART" id="SM00644">
    <property type="entry name" value="Ami_2"/>
    <property type="match status" value="1"/>
</dbReference>
<evidence type="ECO:0000256" key="2">
    <source>
        <dbReference type="ARBA" id="ARBA00022588"/>
    </source>
</evidence>
<dbReference type="GO" id="GO:0008745">
    <property type="term" value="F:N-acetylmuramoyl-L-alanine amidase activity"/>
    <property type="evidence" value="ECO:0007669"/>
    <property type="project" value="InterPro"/>
</dbReference>
<dbReference type="InterPro" id="IPR036505">
    <property type="entry name" value="Amidase/PGRP_sf"/>
</dbReference>
<dbReference type="Gene3D" id="3.40.80.10">
    <property type="entry name" value="Peptidoglycan recognition protein-like"/>
    <property type="match status" value="1"/>
</dbReference>
<feature type="region of interest" description="Disordered" evidence="4">
    <location>
        <begin position="169"/>
        <end position="205"/>
    </location>
</feature>
<dbReference type="InterPro" id="IPR002502">
    <property type="entry name" value="Amidase_domain"/>
</dbReference>
<dbReference type="InterPro" id="IPR015510">
    <property type="entry name" value="PGRP"/>
</dbReference>
<dbReference type="AlphaFoldDB" id="A0A9P0CB87"/>
<protein>
    <recommendedName>
        <fullName evidence="9">Peptidoglycan-recognition protein</fullName>
    </recommendedName>
</protein>
<accession>A0A9P0CB87</accession>
<feature type="domain" description="Peptidoglycan recognition protein family" evidence="6">
    <location>
        <begin position="25"/>
        <end position="170"/>
    </location>
</feature>
<reference evidence="7" key="1">
    <citation type="submission" date="2021-12" db="EMBL/GenBank/DDBJ databases">
        <authorList>
            <person name="King R."/>
        </authorList>
    </citation>
    <scope>NUCLEOTIDE SEQUENCE</scope>
</reference>